<evidence type="ECO:0000256" key="1">
    <source>
        <dbReference type="SAM" id="SignalP"/>
    </source>
</evidence>
<evidence type="ECO:0008006" key="6">
    <source>
        <dbReference type="Google" id="ProtNLM"/>
    </source>
</evidence>
<protein>
    <recommendedName>
        <fullName evidence="6">AA1-like domain-containing protein</fullName>
    </recommendedName>
</protein>
<organism evidence="3 4">
    <name type="scientific">Venturia inaequalis</name>
    <name type="common">Apple scab fungus</name>
    <dbReference type="NCBI Taxonomy" id="5025"/>
    <lineage>
        <taxon>Eukaryota</taxon>
        <taxon>Fungi</taxon>
        <taxon>Dikarya</taxon>
        <taxon>Ascomycota</taxon>
        <taxon>Pezizomycotina</taxon>
        <taxon>Dothideomycetes</taxon>
        <taxon>Pleosporomycetidae</taxon>
        <taxon>Venturiales</taxon>
        <taxon>Venturiaceae</taxon>
        <taxon>Venturia</taxon>
    </lineage>
</organism>
<gene>
    <name evidence="2" type="ORF">EG327_008925</name>
    <name evidence="3" type="ORF">EG328_010686</name>
</gene>
<name>A0A8H3V7R3_VENIN</name>
<dbReference type="EMBL" id="WNWS01000072">
    <property type="protein sequence ID" value="KAE9982693.1"/>
    <property type="molecule type" value="Genomic_DNA"/>
</dbReference>
<proteinExistence type="predicted"/>
<dbReference type="Proteomes" id="UP000447873">
    <property type="component" value="Unassembled WGS sequence"/>
</dbReference>
<accession>A0A8H3V7R3</accession>
<dbReference type="EMBL" id="WNWR01000575">
    <property type="protein sequence ID" value="KAE9973986.1"/>
    <property type="molecule type" value="Genomic_DNA"/>
</dbReference>
<sequence length="160" mass="17996">MLIHLLQSLPLLLTTLTLASPTQQLPPPDPYDTLPWLLTDIIIIESQLSTGGPNFIHFTIQDPNPGLILTTTCSRFAPQNTDLVSNIHYPCSNRSMGFSYRGDEIWVHRSWMNNDTLGHMTSCVGYASTRFIVYPLDAGVMKRQDHMEVACTMQSGRKMD</sequence>
<evidence type="ECO:0000313" key="5">
    <source>
        <dbReference type="Proteomes" id="UP000490939"/>
    </source>
</evidence>
<feature type="chain" id="PRO_5044690784" description="AA1-like domain-containing protein" evidence="1">
    <location>
        <begin position="20"/>
        <end position="160"/>
    </location>
</feature>
<reference evidence="3 4" key="1">
    <citation type="submission" date="2018-12" db="EMBL/GenBank/DDBJ databases">
        <title>Venturia inaequalis Genome Resource.</title>
        <authorList>
            <person name="Lichtner F.J."/>
        </authorList>
    </citation>
    <scope>NUCLEOTIDE SEQUENCE [LARGE SCALE GENOMIC DNA]</scope>
    <source>
        <strain evidence="3 4">120213</strain>
        <strain evidence="2 5">DMI_063113</strain>
    </source>
</reference>
<dbReference type="AlphaFoldDB" id="A0A8H3V7R3"/>
<dbReference type="Proteomes" id="UP000490939">
    <property type="component" value="Unassembled WGS sequence"/>
</dbReference>
<evidence type="ECO:0000313" key="2">
    <source>
        <dbReference type="EMBL" id="KAE9973986.1"/>
    </source>
</evidence>
<keyword evidence="1" id="KW-0732">Signal</keyword>
<comment type="caution">
    <text evidence="3">The sequence shown here is derived from an EMBL/GenBank/DDBJ whole genome shotgun (WGS) entry which is preliminary data.</text>
</comment>
<evidence type="ECO:0000313" key="3">
    <source>
        <dbReference type="EMBL" id="KAE9982693.1"/>
    </source>
</evidence>
<feature type="signal peptide" evidence="1">
    <location>
        <begin position="1"/>
        <end position="19"/>
    </location>
</feature>
<evidence type="ECO:0000313" key="4">
    <source>
        <dbReference type="Proteomes" id="UP000447873"/>
    </source>
</evidence>
<keyword evidence="5" id="KW-1185">Reference proteome</keyword>